<dbReference type="InterPro" id="IPR036640">
    <property type="entry name" value="ABC1_TM_sf"/>
</dbReference>
<evidence type="ECO:0000256" key="4">
    <source>
        <dbReference type="ARBA" id="ARBA00022840"/>
    </source>
</evidence>
<feature type="transmembrane region" description="Helical" evidence="7">
    <location>
        <begin position="74"/>
        <end position="95"/>
    </location>
</feature>
<evidence type="ECO:0000256" key="1">
    <source>
        <dbReference type="ARBA" id="ARBA00004651"/>
    </source>
</evidence>
<dbReference type="PANTHER" id="PTHR43394">
    <property type="entry name" value="ATP-DEPENDENT PERMEASE MDL1, MITOCHONDRIAL"/>
    <property type="match status" value="1"/>
</dbReference>
<evidence type="ECO:0000313" key="10">
    <source>
        <dbReference type="EMBL" id="GAA1647178.1"/>
    </source>
</evidence>
<comment type="subcellular location">
    <subcellularLocation>
        <location evidence="1">Cell membrane</location>
        <topology evidence="1">Multi-pass membrane protein</topology>
    </subcellularLocation>
</comment>
<proteinExistence type="predicted"/>
<keyword evidence="5 7" id="KW-1133">Transmembrane helix</keyword>
<dbReference type="Gene3D" id="1.20.1560.10">
    <property type="entry name" value="ABC transporter type 1, transmembrane domain"/>
    <property type="match status" value="1"/>
</dbReference>
<dbReference type="InterPro" id="IPR003439">
    <property type="entry name" value="ABC_transporter-like_ATP-bd"/>
</dbReference>
<dbReference type="SUPFAM" id="SSF52540">
    <property type="entry name" value="P-loop containing nucleoside triphosphate hydrolases"/>
    <property type="match status" value="1"/>
</dbReference>
<dbReference type="InterPro" id="IPR039421">
    <property type="entry name" value="Type_1_exporter"/>
</dbReference>
<keyword evidence="2 7" id="KW-0812">Transmembrane</keyword>
<keyword evidence="11" id="KW-1185">Reference proteome</keyword>
<feature type="transmembrane region" description="Helical" evidence="7">
    <location>
        <begin position="295"/>
        <end position="312"/>
    </location>
</feature>
<dbReference type="Gene3D" id="3.40.50.300">
    <property type="entry name" value="P-loop containing nucleotide triphosphate hydrolases"/>
    <property type="match status" value="1"/>
</dbReference>
<dbReference type="EMBL" id="BAAANE010000007">
    <property type="protein sequence ID" value="GAA1647178.1"/>
    <property type="molecule type" value="Genomic_DNA"/>
</dbReference>
<dbReference type="InterPro" id="IPR003593">
    <property type="entry name" value="AAA+_ATPase"/>
</dbReference>
<dbReference type="PROSITE" id="PS00211">
    <property type="entry name" value="ABC_TRANSPORTER_1"/>
    <property type="match status" value="1"/>
</dbReference>
<evidence type="ECO:0000256" key="3">
    <source>
        <dbReference type="ARBA" id="ARBA00022741"/>
    </source>
</evidence>
<keyword evidence="3" id="KW-0547">Nucleotide-binding</keyword>
<dbReference type="Pfam" id="PF00664">
    <property type="entry name" value="ABC_membrane"/>
    <property type="match status" value="1"/>
</dbReference>
<feature type="domain" description="ABC transmembrane type-1" evidence="9">
    <location>
        <begin position="45"/>
        <end position="326"/>
    </location>
</feature>
<keyword evidence="6 7" id="KW-0472">Membrane</keyword>
<dbReference type="Proteomes" id="UP001501319">
    <property type="component" value="Unassembled WGS sequence"/>
</dbReference>
<evidence type="ECO:0000256" key="5">
    <source>
        <dbReference type="ARBA" id="ARBA00022989"/>
    </source>
</evidence>
<dbReference type="CDD" id="cd18550">
    <property type="entry name" value="ABC_6TM_exporter_like"/>
    <property type="match status" value="1"/>
</dbReference>
<keyword evidence="4 10" id="KW-0067">ATP-binding</keyword>
<comment type="caution">
    <text evidence="10">The sequence shown here is derived from an EMBL/GenBank/DDBJ whole genome shotgun (WGS) entry which is preliminary data.</text>
</comment>
<dbReference type="Pfam" id="PF00005">
    <property type="entry name" value="ABC_tran"/>
    <property type="match status" value="1"/>
</dbReference>
<reference evidence="10 11" key="1">
    <citation type="journal article" date="2019" name="Int. J. Syst. Evol. Microbiol.">
        <title>The Global Catalogue of Microorganisms (GCM) 10K type strain sequencing project: providing services to taxonomists for standard genome sequencing and annotation.</title>
        <authorList>
            <consortium name="The Broad Institute Genomics Platform"/>
            <consortium name="The Broad Institute Genome Sequencing Center for Infectious Disease"/>
            <person name="Wu L."/>
            <person name="Ma J."/>
        </authorList>
    </citation>
    <scope>NUCLEOTIDE SEQUENCE [LARGE SCALE GENOMIC DNA]</scope>
    <source>
        <strain evidence="10 11">JCM 14306</strain>
    </source>
</reference>
<evidence type="ECO:0000256" key="2">
    <source>
        <dbReference type="ARBA" id="ARBA00022692"/>
    </source>
</evidence>
<feature type="transmembrane region" description="Helical" evidence="7">
    <location>
        <begin position="157"/>
        <end position="177"/>
    </location>
</feature>
<feature type="transmembrane region" description="Helical" evidence="7">
    <location>
        <begin position="262"/>
        <end position="283"/>
    </location>
</feature>
<feature type="transmembrane region" description="Helical" evidence="7">
    <location>
        <begin position="183"/>
        <end position="200"/>
    </location>
</feature>
<dbReference type="InterPro" id="IPR027417">
    <property type="entry name" value="P-loop_NTPase"/>
</dbReference>
<protein>
    <submittedName>
        <fullName evidence="10">ABC transporter ATP-binding protein</fullName>
    </submittedName>
</protein>
<evidence type="ECO:0000259" key="8">
    <source>
        <dbReference type="PROSITE" id="PS50893"/>
    </source>
</evidence>
<dbReference type="InterPro" id="IPR017871">
    <property type="entry name" value="ABC_transporter-like_CS"/>
</dbReference>
<accession>A0ABN2FID4</accession>
<gene>
    <name evidence="10" type="ORF">GCM10009744_43000</name>
</gene>
<dbReference type="PROSITE" id="PS50893">
    <property type="entry name" value="ABC_TRANSPORTER_2"/>
    <property type="match status" value="1"/>
</dbReference>
<feature type="transmembrane region" description="Helical" evidence="7">
    <location>
        <begin position="37"/>
        <end position="62"/>
    </location>
</feature>
<evidence type="ECO:0000256" key="7">
    <source>
        <dbReference type="SAM" id="Phobius"/>
    </source>
</evidence>
<dbReference type="GO" id="GO:0005524">
    <property type="term" value="F:ATP binding"/>
    <property type="evidence" value="ECO:0007669"/>
    <property type="project" value="UniProtKB-KW"/>
</dbReference>
<evidence type="ECO:0000259" key="9">
    <source>
        <dbReference type="PROSITE" id="PS50929"/>
    </source>
</evidence>
<evidence type="ECO:0000313" key="11">
    <source>
        <dbReference type="Proteomes" id="UP001501319"/>
    </source>
</evidence>
<name>A0ABN2FID4_9ACTN</name>
<sequence>MRMGGGAGSWRRQDASVLERKLAKGTLKRILRFAKPFRWHISVFLVLVVLSAFMVIASPLLFKKIVDDGISKGNAGLVTALALVVALLAVVEAALGLMQRWFSARIGEGLIYDLRTKVFAHVQQMPVAFFTRTQTGALVSRLNNDVIGAQQAFTSTLSGVVSNVISLILVVGAMLLLSWQLTVVAILLLPVFLLPARYLGRRLAAMTREQMQLNAEMSTAMTERFSVGGALLVTLFGQPEIENREFGATSGRVRDLGIRIAMLGRVFFTALTLVAALATALVYGVGGNLAVRETLTVGTLLALVALLGRLYGPLTALSNVRVDVMTALVSFERVFEVLDLEPMIKDAPDARELPADATTVSFDHVSFSYPTAEQVSLASLESVAVLDKRASSQVLEDITFTVEPGQMVALVGPSGAGKTTITNLVARLYDVTGGAVLVAGHDVREVTLQSLHDTIGYVTQDAHMFHDTIRANLAYAKPDAGDDEMIEALRSAQVWDLVSSLPDGLDTVVGDRGHRLSGGERQRLAIARLLLKAPRVVVLDEATAHLDSESEVAVQQALDTALEGRTSLVIAHRLSTVRNADQILVVDHGNIVERGTHEELLALDGEYADLYHTQFATSDTAAGV</sequence>
<evidence type="ECO:0000256" key="6">
    <source>
        <dbReference type="ARBA" id="ARBA00023136"/>
    </source>
</evidence>
<dbReference type="PROSITE" id="PS50929">
    <property type="entry name" value="ABC_TM1F"/>
    <property type="match status" value="1"/>
</dbReference>
<feature type="domain" description="ABC transporter" evidence="8">
    <location>
        <begin position="380"/>
        <end position="613"/>
    </location>
</feature>
<dbReference type="InterPro" id="IPR011527">
    <property type="entry name" value="ABC1_TM_dom"/>
</dbReference>
<dbReference type="SMART" id="SM00382">
    <property type="entry name" value="AAA"/>
    <property type="match status" value="1"/>
</dbReference>
<dbReference type="PANTHER" id="PTHR43394:SF1">
    <property type="entry name" value="ATP-BINDING CASSETTE SUB-FAMILY B MEMBER 10, MITOCHONDRIAL"/>
    <property type="match status" value="1"/>
</dbReference>
<organism evidence="10 11">
    <name type="scientific">Kribbella alba</name>
    <dbReference type="NCBI Taxonomy" id="190197"/>
    <lineage>
        <taxon>Bacteria</taxon>
        <taxon>Bacillati</taxon>
        <taxon>Actinomycetota</taxon>
        <taxon>Actinomycetes</taxon>
        <taxon>Propionibacteriales</taxon>
        <taxon>Kribbellaceae</taxon>
        <taxon>Kribbella</taxon>
    </lineage>
</organism>
<dbReference type="SUPFAM" id="SSF90123">
    <property type="entry name" value="ABC transporter transmembrane region"/>
    <property type="match status" value="1"/>
</dbReference>